<dbReference type="Pfam" id="PF21948">
    <property type="entry name" value="LplA-B_cat"/>
    <property type="match status" value="1"/>
</dbReference>
<accession>A0ABQ1LYV9</accession>
<dbReference type="InterPro" id="IPR004143">
    <property type="entry name" value="BPL_LPL_catalytic"/>
</dbReference>
<keyword evidence="3" id="KW-1185">Reference proteome</keyword>
<sequence>MLTALHYLAELTYLLETSAICDNPNPTGACRSSTLELVHTDSLAMTTVAAEGMGPVEELAFARVLLDSVKAGRRGATLRMYRPAPTLAFGARDRFLPGFAAAIEAARDHGFTPALRSLGGRAAAYHPGSLVIDHIEPSDSFITNTNARFTGFGQDYVEVLRGLGIDARLGEIPGEYCPGEHSVNVAGRIKAIGTAQRVVSGAWLFSSSVVVEDPDPIRAVLTDVEAALGIDWDPSTGGSISEVHPEVTIDSVAEAFAAYYADANPDSPLSPTAEELAEVAAHADKHRL</sequence>
<dbReference type="EMBL" id="BMJG01000003">
    <property type="protein sequence ID" value="GGC31979.1"/>
    <property type="molecule type" value="Genomic_DNA"/>
</dbReference>
<protein>
    <recommendedName>
        <fullName evidence="1">BPL/LPL catalytic domain-containing protein</fullName>
    </recommendedName>
</protein>
<dbReference type="SUPFAM" id="SSF55681">
    <property type="entry name" value="Class II aaRS and biotin synthetases"/>
    <property type="match status" value="1"/>
</dbReference>
<gene>
    <name evidence="2" type="ORF">GCM10010974_13010</name>
</gene>
<name>A0ABQ1LYV9_9MICO</name>
<evidence type="ECO:0000313" key="3">
    <source>
        <dbReference type="Proteomes" id="UP000632322"/>
    </source>
</evidence>
<dbReference type="Proteomes" id="UP000632322">
    <property type="component" value="Unassembled WGS sequence"/>
</dbReference>
<evidence type="ECO:0000313" key="2">
    <source>
        <dbReference type="EMBL" id="GGC31979.1"/>
    </source>
</evidence>
<dbReference type="InterPro" id="IPR045864">
    <property type="entry name" value="aa-tRNA-synth_II/BPL/LPL"/>
</dbReference>
<proteinExistence type="predicted"/>
<comment type="caution">
    <text evidence="2">The sequence shown here is derived from an EMBL/GenBank/DDBJ whole genome shotgun (WGS) entry which is preliminary data.</text>
</comment>
<organism evidence="2 3">
    <name type="scientific">Brevibacterium sediminis</name>
    <dbReference type="NCBI Taxonomy" id="1857024"/>
    <lineage>
        <taxon>Bacteria</taxon>
        <taxon>Bacillati</taxon>
        <taxon>Actinomycetota</taxon>
        <taxon>Actinomycetes</taxon>
        <taxon>Micrococcales</taxon>
        <taxon>Brevibacteriaceae</taxon>
        <taxon>Brevibacterium</taxon>
    </lineage>
</organism>
<reference evidence="3" key="1">
    <citation type="journal article" date="2019" name="Int. J. Syst. Evol. Microbiol.">
        <title>The Global Catalogue of Microorganisms (GCM) 10K type strain sequencing project: providing services to taxonomists for standard genome sequencing and annotation.</title>
        <authorList>
            <consortium name="The Broad Institute Genomics Platform"/>
            <consortium name="The Broad Institute Genome Sequencing Center for Infectious Disease"/>
            <person name="Wu L."/>
            <person name="Ma J."/>
        </authorList>
    </citation>
    <scope>NUCLEOTIDE SEQUENCE [LARGE SCALE GENOMIC DNA]</scope>
    <source>
        <strain evidence="3">CGMCC 1.15472</strain>
    </source>
</reference>
<evidence type="ECO:0000259" key="1">
    <source>
        <dbReference type="PROSITE" id="PS51733"/>
    </source>
</evidence>
<dbReference type="Gene3D" id="3.30.930.10">
    <property type="entry name" value="Bira Bifunctional Protein, Domain 2"/>
    <property type="match status" value="1"/>
</dbReference>
<feature type="domain" description="BPL/LPL catalytic" evidence="1">
    <location>
        <begin position="72"/>
        <end position="268"/>
    </location>
</feature>
<dbReference type="PROSITE" id="PS51733">
    <property type="entry name" value="BPL_LPL_CATALYTIC"/>
    <property type="match status" value="1"/>
</dbReference>